<name>A0A5E4PGX1_9COXI</name>
<sequence>MKSKLFQNKLAVKKSPMHGYGVFAEKTIRKGEKIEECYMIVSRGGDKKLEDYYFDANGKYAIFTGFGIIYNHSDDPNADYKINMKSRVVTFKAVRTIHKGEEIFVSYGDEWFSSRGLKPKAHRKK</sequence>
<dbReference type="Pfam" id="PF00856">
    <property type="entry name" value="SET"/>
    <property type="match status" value="1"/>
</dbReference>
<keyword evidence="3" id="KW-1185">Reference proteome</keyword>
<dbReference type="SMART" id="SM00317">
    <property type="entry name" value="SET"/>
    <property type="match status" value="1"/>
</dbReference>
<evidence type="ECO:0000259" key="1">
    <source>
        <dbReference type="PROSITE" id="PS50280"/>
    </source>
</evidence>
<feature type="domain" description="SET" evidence="1">
    <location>
        <begin position="8"/>
        <end position="108"/>
    </location>
</feature>
<evidence type="ECO:0000313" key="3">
    <source>
        <dbReference type="Proteomes" id="UP000324194"/>
    </source>
</evidence>
<dbReference type="InterPro" id="IPR009207">
    <property type="entry name" value="SET7_MeTrfase"/>
</dbReference>
<dbReference type="Gene3D" id="2.170.270.10">
    <property type="entry name" value="SET domain"/>
    <property type="match status" value="1"/>
</dbReference>
<dbReference type="PIRSF" id="PIRSF022536">
    <property type="entry name" value="A612L_SET"/>
    <property type="match status" value="1"/>
</dbReference>
<protein>
    <recommendedName>
        <fullName evidence="1">SET domain-containing protein</fullName>
    </recommendedName>
</protein>
<dbReference type="EMBL" id="LR699119">
    <property type="protein sequence ID" value="VVC75606.1"/>
    <property type="molecule type" value="Genomic_DNA"/>
</dbReference>
<dbReference type="KEGG" id="asip:AQUSIP_08960"/>
<dbReference type="RefSeq" id="WP_148338902.1">
    <property type="nucleotide sequence ID" value="NZ_LR699119.1"/>
</dbReference>
<dbReference type="InterPro" id="IPR046341">
    <property type="entry name" value="SET_dom_sf"/>
</dbReference>
<dbReference type="InterPro" id="IPR001214">
    <property type="entry name" value="SET_dom"/>
</dbReference>
<dbReference type="Proteomes" id="UP000324194">
    <property type="component" value="Chromosome 1"/>
</dbReference>
<gene>
    <name evidence="2" type="ORF">AQUSIP_08960</name>
</gene>
<accession>A0A5E4PGX1</accession>
<dbReference type="SUPFAM" id="SSF82199">
    <property type="entry name" value="SET domain"/>
    <property type="match status" value="1"/>
</dbReference>
<dbReference type="OrthoDB" id="9790349at2"/>
<proteinExistence type="predicted"/>
<reference evidence="2 3" key="1">
    <citation type="submission" date="2019-08" db="EMBL/GenBank/DDBJ databases">
        <authorList>
            <person name="Guy L."/>
        </authorList>
    </citation>
    <scope>NUCLEOTIDE SEQUENCE [LARGE SCALE GENOMIC DNA]</scope>
    <source>
        <strain evidence="2 3">SGT-108</strain>
    </source>
</reference>
<evidence type="ECO:0000313" key="2">
    <source>
        <dbReference type="EMBL" id="VVC75606.1"/>
    </source>
</evidence>
<dbReference type="GO" id="GO:0062122">
    <property type="term" value="F:histone H3K37 methyltransferase activity"/>
    <property type="evidence" value="ECO:0007669"/>
    <property type="project" value="InterPro"/>
</dbReference>
<dbReference type="AlphaFoldDB" id="A0A5E4PGX1"/>
<dbReference type="PROSITE" id="PS50280">
    <property type="entry name" value="SET"/>
    <property type="match status" value="1"/>
</dbReference>
<organism evidence="2 3">
    <name type="scientific">Aquicella siphonis</name>
    <dbReference type="NCBI Taxonomy" id="254247"/>
    <lineage>
        <taxon>Bacteria</taxon>
        <taxon>Pseudomonadati</taxon>
        <taxon>Pseudomonadota</taxon>
        <taxon>Gammaproteobacteria</taxon>
        <taxon>Legionellales</taxon>
        <taxon>Coxiellaceae</taxon>
        <taxon>Aquicella</taxon>
    </lineage>
</organism>